<evidence type="ECO:0000259" key="2">
    <source>
        <dbReference type="PROSITE" id="PS50948"/>
    </source>
</evidence>
<dbReference type="SUPFAM" id="SSF56436">
    <property type="entry name" value="C-type lectin-like"/>
    <property type="match status" value="1"/>
</dbReference>
<gene>
    <name evidence="4" type="primary">LOC108676956</name>
</gene>
<feature type="domain" description="Apple" evidence="2">
    <location>
        <begin position="28"/>
        <end position="102"/>
    </location>
</feature>
<dbReference type="InterPro" id="IPR003609">
    <property type="entry name" value="Pan_app"/>
</dbReference>
<organism evidence="3 4">
    <name type="scientific">Hyalella azteca</name>
    <name type="common">Amphipod</name>
    <dbReference type="NCBI Taxonomy" id="294128"/>
    <lineage>
        <taxon>Eukaryota</taxon>
        <taxon>Metazoa</taxon>
        <taxon>Ecdysozoa</taxon>
        <taxon>Arthropoda</taxon>
        <taxon>Crustacea</taxon>
        <taxon>Multicrustacea</taxon>
        <taxon>Malacostraca</taxon>
        <taxon>Eumalacostraca</taxon>
        <taxon>Peracarida</taxon>
        <taxon>Amphipoda</taxon>
        <taxon>Senticaudata</taxon>
        <taxon>Talitrida</taxon>
        <taxon>Talitroidea</taxon>
        <taxon>Hyalellidae</taxon>
        <taxon>Hyalella</taxon>
    </lineage>
</organism>
<dbReference type="Pfam" id="PF00024">
    <property type="entry name" value="PAN_1"/>
    <property type="match status" value="1"/>
</dbReference>
<dbReference type="Proteomes" id="UP000694843">
    <property type="component" value="Unplaced"/>
</dbReference>
<evidence type="ECO:0000313" key="4">
    <source>
        <dbReference type="RefSeq" id="XP_018020600.1"/>
    </source>
</evidence>
<evidence type="ECO:0000256" key="1">
    <source>
        <dbReference type="SAM" id="SignalP"/>
    </source>
</evidence>
<evidence type="ECO:0000313" key="3">
    <source>
        <dbReference type="Proteomes" id="UP000694843"/>
    </source>
</evidence>
<sequence length="246" mass="27540">MKICRESLRCLLVVVAATEAVVITIRGAETEVQVRGLAVNNSAPHQKLSAKTLCQCRQACRAWPPCLSFSYKAASSECRLLVGDRLTNTEEDPDAVYHYRYTAISSVPSAVLSKDIVRLADGLYYFYQTTTNLYSAAKNVCEEWPGFHLPVIITQTQHTAIVGSSFYKKLGPFHLGLSGIASTGYTWANGMDFTKTTKVNFGKTVIENDDYPNKHYHMWDGDFCDCPNDWNQAVYCQANLDQIPWN</sequence>
<keyword evidence="1" id="KW-0732">Signal</keyword>
<dbReference type="AlphaFoldDB" id="A0A8B7P3R7"/>
<feature type="signal peptide" evidence="1">
    <location>
        <begin position="1"/>
        <end position="20"/>
    </location>
</feature>
<dbReference type="InterPro" id="IPR016186">
    <property type="entry name" value="C-type_lectin-like/link_sf"/>
</dbReference>
<dbReference type="OrthoDB" id="6393482at2759"/>
<keyword evidence="3" id="KW-1185">Reference proteome</keyword>
<proteinExistence type="predicted"/>
<name>A0A8B7P3R7_HYAAZ</name>
<protein>
    <submittedName>
        <fullName evidence="4">Uncharacterized protein LOC108676956</fullName>
    </submittedName>
</protein>
<dbReference type="GeneID" id="108676956"/>
<dbReference type="KEGG" id="hazt:108676956"/>
<dbReference type="Gene3D" id="3.50.4.10">
    <property type="entry name" value="Hepatocyte Growth Factor"/>
    <property type="match status" value="1"/>
</dbReference>
<dbReference type="PROSITE" id="PS50948">
    <property type="entry name" value="PAN"/>
    <property type="match status" value="1"/>
</dbReference>
<reference evidence="4" key="1">
    <citation type="submission" date="2025-08" db="UniProtKB">
        <authorList>
            <consortium name="RefSeq"/>
        </authorList>
    </citation>
    <scope>IDENTIFICATION</scope>
    <source>
        <tissue evidence="4">Whole organism</tissue>
    </source>
</reference>
<dbReference type="Gene3D" id="3.10.100.10">
    <property type="entry name" value="Mannose-Binding Protein A, subunit A"/>
    <property type="match status" value="1"/>
</dbReference>
<dbReference type="RefSeq" id="XP_018020600.1">
    <property type="nucleotide sequence ID" value="XM_018165111.2"/>
</dbReference>
<feature type="chain" id="PRO_5034326633" evidence="1">
    <location>
        <begin position="21"/>
        <end position="246"/>
    </location>
</feature>
<dbReference type="InterPro" id="IPR016187">
    <property type="entry name" value="CTDL_fold"/>
</dbReference>
<accession>A0A8B7P3R7</accession>